<keyword evidence="3" id="KW-1185">Reference proteome</keyword>
<dbReference type="CDD" id="cd22286">
    <property type="entry name" value="HD_PAXX_N"/>
    <property type="match status" value="1"/>
</dbReference>
<dbReference type="Pfam" id="PF15384">
    <property type="entry name" value="PAXX"/>
    <property type="match status" value="1"/>
</dbReference>
<accession>A0A9D4R3A4</accession>
<protein>
    <submittedName>
        <fullName evidence="2">Uncharacterized protein</fullName>
    </submittedName>
</protein>
<dbReference type="OrthoDB" id="5969703at2759"/>
<dbReference type="GO" id="GO:0060090">
    <property type="term" value="F:molecular adaptor activity"/>
    <property type="evidence" value="ECO:0007669"/>
    <property type="project" value="TreeGrafter"/>
</dbReference>
<gene>
    <name evidence="2" type="ORF">DPMN_095871</name>
</gene>
<evidence type="ECO:0000313" key="3">
    <source>
        <dbReference type="Proteomes" id="UP000828390"/>
    </source>
</evidence>
<dbReference type="Proteomes" id="UP000828390">
    <property type="component" value="Unassembled WGS sequence"/>
</dbReference>
<dbReference type="GO" id="GO:0005634">
    <property type="term" value="C:nucleus"/>
    <property type="evidence" value="ECO:0007669"/>
    <property type="project" value="TreeGrafter"/>
</dbReference>
<proteinExistence type="predicted"/>
<dbReference type="GO" id="GO:0070419">
    <property type="term" value="C:nonhomologous end joining complex"/>
    <property type="evidence" value="ECO:0007669"/>
    <property type="project" value="TreeGrafter"/>
</dbReference>
<feature type="region of interest" description="Disordered" evidence="1">
    <location>
        <begin position="157"/>
        <end position="183"/>
    </location>
</feature>
<dbReference type="GO" id="GO:0035861">
    <property type="term" value="C:site of double-strand break"/>
    <property type="evidence" value="ECO:0007669"/>
    <property type="project" value="TreeGrafter"/>
</dbReference>
<dbReference type="InterPro" id="IPR027873">
    <property type="entry name" value="PAXX"/>
</dbReference>
<dbReference type="PANTHER" id="PTHR28586">
    <property type="entry name" value="PROTEIN PAXX"/>
    <property type="match status" value="1"/>
</dbReference>
<comment type="caution">
    <text evidence="2">The sequence shown here is derived from an EMBL/GenBank/DDBJ whole genome shotgun (WGS) entry which is preliminary data.</text>
</comment>
<organism evidence="2 3">
    <name type="scientific">Dreissena polymorpha</name>
    <name type="common">Zebra mussel</name>
    <name type="synonym">Mytilus polymorpha</name>
    <dbReference type="NCBI Taxonomy" id="45954"/>
    <lineage>
        <taxon>Eukaryota</taxon>
        <taxon>Metazoa</taxon>
        <taxon>Spiralia</taxon>
        <taxon>Lophotrochozoa</taxon>
        <taxon>Mollusca</taxon>
        <taxon>Bivalvia</taxon>
        <taxon>Autobranchia</taxon>
        <taxon>Heteroconchia</taxon>
        <taxon>Euheterodonta</taxon>
        <taxon>Imparidentia</taxon>
        <taxon>Neoheterodontei</taxon>
        <taxon>Myida</taxon>
        <taxon>Dreissenoidea</taxon>
        <taxon>Dreissenidae</taxon>
        <taxon>Dreissena</taxon>
    </lineage>
</organism>
<reference evidence="2" key="2">
    <citation type="submission" date="2020-11" db="EMBL/GenBank/DDBJ databases">
        <authorList>
            <person name="McCartney M.A."/>
            <person name="Auch B."/>
            <person name="Kono T."/>
            <person name="Mallez S."/>
            <person name="Becker A."/>
            <person name="Gohl D.M."/>
            <person name="Silverstein K.A.T."/>
            <person name="Koren S."/>
            <person name="Bechman K.B."/>
            <person name="Herman A."/>
            <person name="Abrahante J.E."/>
            <person name="Garbe J."/>
        </authorList>
    </citation>
    <scope>NUCLEOTIDE SEQUENCE</scope>
    <source>
        <strain evidence="2">Duluth1</strain>
        <tissue evidence="2">Whole animal</tissue>
    </source>
</reference>
<evidence type="ECO:0000256" key="1">
    <source>
        <dbReference type="SAM" id="MobiDB-lite"/>
    </source>
</evidence>
<dbReference type="AlphaFoldDB" id="A0A9D4R3A4"/>
<name>A0A9D4R3A4_DREPO</name>
<dbReference type="GO" id="GO:0006303">
    <property type="term" value="P:double-strand break repair via nonhomologous end joining"/>
    <property type="evidence" value="ECO:0007669"/>
    <property type="project" value="InterPro"/>
</dbReference>
<dbReference type="EMBL" id="JAIWYP010000003">
    <property type="protein sequence ID" value="KAH3853349.1"/>
    <property type="molecule type" value="Genomic_DNA"/>
</dbReference>
<evidence type="ECO:0000313" key="2">
    <source>
        <dbReference type="EMBL" id="KAH3853349.1"/>
    </source>
</evidence>
<reference evidence="2" key="1">
    <citation type="journal article" date="2019" name="bioRxiv">
        <title>The Genome of the Zebra Mussel, Dreissena polymorpha: A Resource for Invasive Species Research.</title>
        <authorList>
            <person name="McCartney M.A."/>
            <person name="Auch B."/>
            <person name="Kono T."/>
            <person name="Mallez S."/>
            <person name="Zhang Y."/>
            <person name="Obille A."/>
            <person name="Becker A."/>
            <person name="Abrahante J.E."/>
            <person name="Garbe J."/>
            <person name="Badalamenti J.P."/>
            <person name="Herman A."/>
            <person name="Mangelson H."/>
            <person name="Liachko I."/>
            <person name="Sullivan S."/>
            <person name="Sone E.D."/>
            <person name="Koren S."/>
            <person name="Silverstein K.A.T."/>
            <person name="Beckman K.B."/>
            <person name="Gohl D.M."/>
        </authorList>
    </citation>
    <scope>NUCLEOTIDE SEQUENCE</scope>
    <source>
        <strain evidence="2">Duluth1</strain>
        <tissue evidence="2">Whole animal</tissue>
    </source>
</reference>
<dbReference type="PANTHER" id="PTHR28586:SF1">
    <property type="entry name" value="PROTEIN PAXX"/>
    <property type="match status" value="1"/>
</dbReference>
<sequence length="202" mass="21878">MSEFVSHIQDSGCAKIHRVVTNGDERYLCFTRLANSAWFVIASDGVSVWKTEVDEDEADTIRELAGISTTEAFVNKIRNGFQNGDISVAAMGNKVTLTIGKGCSPINLDLFEAKAADKRTELQTVLFRLAESATLLSADLDKSKQLVETLKAQQGAPKPTAFMDLGPKKGLNPAKTKQKQAGMSVINPTSKKRKAAQGVVFD</sequence>
<dbReference type="InterPro" id="IPR054134">
    <property type="entry name" value="PAXX_N"/>
</dbReference>